<dbReference type="InterPro" id="IPR036179">
    <property type="entry name" value="Ig-like_dom_sf"/>
</dbReference>
<dbReference type="SMART" id="SM00409">
    <property type="entry name" value="IG"/>
    <property type="match status" value="1"/>
</dbReference>
<dbReference type="GO" id="GO:0050808">
    <property type="term" value="P:synapse organization"/>
    <property type="evidence" value="ECO:0007669"/>
    <property type="project" value="TreeGrafter"/>
</dbReference>
<accession>A0AAW0UH32</accession>
<evidence type="ECO:0000313" key="3">
    <source>
        <dbReference type="EMBL" id="KAK8399449.1"/>
    </source>
</evidence>
<keyword evidence="1" id="KW-1133">Transmembrane helix</keyword>
<feature type="transmembrane region" description="Helical" evidence="1">
    <location>
        <begin position="199"/>
        <end position="219"/>
    </location>
</feature>
<dbReference type="InterPro" id="IPR037448">
    <property type="entry name" value="Zig-8"/>
</dbReference>
<name>A0AAW0UH32_SCYPA</name>
<dbReference type="InterPro" id="IPR007110">
    <property type="entry name" value="Ig-like_dom"/>
</dbReference>
<evidence type="ECO:0000259" key="2">
    <source>
        <dbReference type="PROSITE" id="PS50835"/>
    </source>
</evidence>
<protein>
    <recommendedName>
        <fullName evidence="2">Ig-like domain-containing protein</fullName>
    </recommendedName>
</protein>
<gene>
    <name evidence="3" type="ORF">O3P69_003500</name>
</gene>
<feature type="domain" description="Ig-like" evidence="2">
    <location>
        <begin position="45"/>
        <end position="127"/>
    </location>
</feature>
<dbReference type="AlphaFoldDB" id="A0AAW0UH32"/>
<sequence>MYEPSTGDWVLLVKWVQERDAGVYECQIGTTPPRSHFVTLHVVEPRTEILGGGDLHINTGSTINLTCLVLYHARSPDALIWLHEGKEIHYDSERGGVSVVTEAGEVTRSALLIQRATPDDSGNYTCQPRGADPATARVHVIHGEHRAAMQGGVGGGGFPADTRLVTWAALSCLWWAWVGREVRLLDLVWRPPSPPPMPLVLLLASLLLPHALVLVIPFLPLPTPLPLPS</sequence>
<proteinExistence type="predicted"/>
<dbReference type="EMBL" id="JARAKH010000011">
    <property type="protein sequence ID" value="KAK8399449.1"/>
    <property type="molecule type" value="Genomic_DNA"/>
</dbReference>
<dbReference type="PANTHER" id="PTHR23279">
    <property type="entry name" value="DEFECTIVE PROBOSCIS EXTENSION RESPONSE DPR -RELATED"/>
    <property type="match status" value="1"/>
</dbReference>
<dbReference type="InterPro" id="IPR003599">
    <property type="entry name" value="Ig_sub"/>
</dbReference>
<dbReference type="InterPro" id="IPR013783">
    <property type="entry name" value="Ig-like_fold"/>
</dbReference>
<dbReference type="PANTHER" id="PTHR23279:SF36">
    <property type="entry name" value="DEFECTIVE PROBOSCIS EXTENSION RESPONSE 9, ISOFORM A"/>
    <property type="match status" value="1"/>
</dbReference>
<evidence type="ECO:0000256" key="1">
    <source>
        <dbReference type="SAM" id="Phobius"/>
    </source>
</evidence>
<organism evidence="3 4">
    <name type="scientific">Scylla paramamosain</name>
    <name type="common">Mud crab</name>
    <dbReference type="NCBI Taxonomy" id="85552"/>
    <lineage>
        <taxon>Eukaryota</taxon>
        <taxon>Metazoa</taxon>
        <taxon>Ecdysozoa</taxon>
        <taxon>Arthropoda</taxon>
        <taxon>Crustacea</taxon>
        <taxon>Multicrustacea</taxon>
        <taxon>Malacostraca</taxon>
        <taxon>Eumalacostraca</taxon>
        <taxon>Eucarida</taxon>
        <taxon>Decapoda</taxon>
        <taxon>Pleocyemata</taxon>
        <taxon>Brachyura</taxon>
        <taxon>Eubrachyura</taxon>
        <taxon>Portunoidea</taxon>
        <taxon>Portunidae</taxon>
        <taxon>Portuninae</taxon>
        <taxon>Scylla</taxon>
    </lineage>
</organism>
<dbReference type="FunFam" id="2.60.40.10:FF:000533">
    <property type="entry name" value="Uncharacterized protein, isoform A"/>
    <property type="match status" value="1"/>
</dbReference>
<keyword evidence="1" id="KW-0812">Transmembrane</keyword>
<dbReference type="SMART" id="SM00408">
    <property type="entry name" value="IGc2"/>
    <property type="match status" value="1"/>
</dbReference>
<evidence type="ECO:0000313" key="4">
    <source>
        <dbReference type="Proteomes" id="UP001487740"/>
    </source>
</evidence>
<dbReference type="InterPro" id="IPR003598">
    <property type="entry name" value="Ig_sub2"/>
</dbReference>
<dbReference type="PROSITE" id="PS50835">
    <property type="entry name" value="IG_LIKE"/>
    <property type="match status" value="1"/>
</dbReference>
<comment type="caution">
    <text evidence="3">The sequence shown here is derived from an EMBL/GenBank/DDBJ whole genome shotgun (WGS) entry which is preliminary data.</text>
</comment>
<dbReference type="InterPro" id="IPR013151">
    <property type="entry name" value="Immunoglobulin_dom"/>
</dbReference>
<keyword evidence="1" id="KW-0472">Membrane</keyword>
<dbReference type="Pfam" id="PF00047">
    <property type="entry name" value="ig"/>
    <property type="match status" value="1"/>
</dbReference>
<dbReference type="Gene3D" id="2.60.40.10">
    <property type="entry name" value="Immunoglobulins"/>
    <property type="match status" value="2"/>
</dbReference>
<dbReference type="Proteomes" id="UP001487740">
    <property type="component" value="Unassembled WGS sequence"/>
</dbReference>
<reference evidence="3 4" key="1">
    <citation type="submission" date="2023-03" db="EMBL/GenBank/DDBJ databases">
        <title>High-quality genome of Scylla paramamosain provides insights in environmental adaptation.</title>
        <authorList>
            <person name="Zhang L."/>
        </authorList>
    </citation>
    <scope>NUCLEOTIDE SEQUENCE [LARGE SCALE GENOMIC DNA]</scope>
    <source>
        <strain evidence="3">LZ_2023a</strain>
        <tissue evidence="3">Muscle</tissue>
    </source>
</reference>
<keyword evidence="4" id="KW-1185">Reference proteome</keyword>
<dbReference type="SUPFAM" id="SSF48726">
    <property type="entry name" value="Immunoglobulin"/>
    <property type="match status" value="2"/>
</dbReference>
<dbReference type="GO" id="GO:0032589">
    <property type="term" value="C:neuron projection membrane"/>
    <property type="evidence" value="ECO:0007669"/>
    <property type="project" value="TreeGrafter"/>
</dbReference>